<reference evidence="8" key="1">
    <citation type="journal article" date="2014" name="Int. J. Syst. Evol. Microbiol.">
        <title>Complete genome sequence of Corynebacterium casei LMG S-19264T (=DSM 44701T), isolated from a smear-ripened cheese.</title>
        <authorList>
            <consortium name="US DOE Joint Genome Institute (JGI-PGF)"/>
            <person name="Walter F."/>
            <person name="Albersmeier A."/>
            <person name="Kalinowski J."/>
            <person name="Ruckert C."/>
        </authorList>
    </citation>
    <scope>NUCLEOTIDE SEQUENCE</scope>
    <source>
        <strain evidence="8">JCM 3172</strain>
    </source>
</reference>
<dbReference type="Pfam" id="PF01850">
    <property type="entry name" value="PIN"/>
    <property type="match status" value="1"/>
</dbReference>
<dbReference type="AlphaFoldDB" id="A0A918HIH5"/>
<evidence type="ECO:0000256" key="3">
    <source>
        <dbReference type="ARBA" id="ARBA00022723"/>
    </source>
</evidence>
<keyword evidence="1 6" id="KW-1277">Toxin-antitoxin system</keyword>
<protein>
    <recommendedName>
        <fullName evidence="6">Ribonuclease VapC</fullName>
        <shortName evidence="6">RNase VapC</shortName>
        <ecNumber evidence="6">3.1.-.-</ecNumber>
    </recommendedName>
    <alternativeName>
        <fullName evidence="6">Toxin VapC</fullName>
    </alternativeName>
</protein>
<comment type="function">
    <text evidence="6">Toxic component of a toxin-antitoxin (TA) system. An RNase.</text>
</comment>
<dbReference type="SUPFAM" id="SSF88723">
    <property type="entry name" value="PIN domain-like"/>
    <property type="match status" value="1"/>
</dbReference>
<dbReference type="HAMAP" id="MF_00265">
    <property type="entry name" value="VapC_Nob1"/>
    <property type="match status" value="1"/>
</dbReference>
<keyword evidence="6" id="KW-0800">Toxin</keyword>
<dbReference type="RefSeq" id="WP_189205663.1">
    <property type="nucleotide sequence ID" value="NZ_BMQQ01000061.1"/>
</dbReference>
<organism evidence="8 9">
    <name type="scientific">Streptomyces purpureus</name>
    <dbReference type="NCBI Taxonomy" id="1951"/>
    <lineage>
        <taxon>Bacteria</taxon>
        <taxon>Bacillati</taxon>
        <taxon>Actinomycetota</taxon>
        <taxon>Actinomycetes</taxon>
        <taxon>Kitasatosporales</taxon>
        <taxon>Streptomycetaceae</taxon>
        <taxon>Streptomyces</taxon>
    </lineage>
</organism>
<evidence type="ECO:0000256" key="6">
    <source>
        <dbReference type="HAMAP-Rule" id="MF_00265"/>
    </source>
</evidence>
<evidence type="ECO:0000256" key="2">
    <source>
        <dbReference type="ARBA" id="ARBA00022722"/>
    </source>
</evidence>
<dbReference type="InterPro" id="IPR029060">
    <property type="entry name" value="PIN-like_dom_sf"/>
</dbReference>
<feature type="binding site" evidence="6">
    <location>
        <position position="5"/>
    </location>
    <ligand>
        <name>Mg(2+)</name>
        <dbReference type="ChEBI" id="CHEBI:18420"/>
    </ligand>
</feature>
<feature type="binding site" evidence="6">
    <location>
        <position position="98"/>
    </location>
    <ligand>
        <name>Mg(2+)</name>
        <dbReference type="ChEBI" id="CHEBI:18420"/>
    </ligand>
</feature>
<name>A0A918HIH5_9ACTN</name>
<gene>
    <name evidence="8" type="primary">vapc26</name>
    <name evidence="6" type="synonym">vapC</name>
    <name evidence="8" type="ORF">GCM10014713_69200</name>
</gene>
<feature type="domain" description="PIN" evidence="7">
    <location>
        <begin position="2"/>
        <end position="122"/>
    </location>
</feature>
<keyword evidence="9" id="KW-1185">Reference proteome</keyword>
<dbReference type="GO" id="GO:0004540">
    <property type="term" value="F:RNA nuclease activity"/>
    <property type="evidence" value="ECO:0007669"/>
    <property type="project" value="InterPro"/>
</dbReference>
<sequence length="136" mass="14978">MIVWDTGALVAAADADDQDHARCVELMRRTPRPLLVPYPVLTEVCYLLEREHGTRAEAAFLRSISLGQISLIPLAAADIDRMVELVEKYADFPLGAVDASVFAIAERLGADAIATLDRRHFSVVRPRTPHSFALLP</sequence>
<keyword evidence="4 6" id="KW-0378">Hydrolase</keyword>
<proteinExistence type="inferred from homology"/>
<evidence type="ECO:0000256" key="1">
    <source>
        <dbReference type="ARBA" id="ARBA00022649"/>
    </source>
</evidence>
<evidence type="ECO:0000256" key="5">
    <source>
        <dbReference type="ARBA" id="ARBA00022842"/>
    </source>
</evidence>
<evidence type="ECO:0000313" key="8">
    <source>
        <dbReference type="EMBL" id="GGT66748.1"/>
    </source>
</evidence>
<dbReference type="InterPro" id="IPR002716">
    <property type="entry name" value="PIN_dom"/>
</dbReference>
<keyword evidence="3 6" id="KW-0479">Metal-binding</keyword>
<dbReference type="EC" id="3.1.-.-" evidence="6"/>
<dbReference type="Proteomes" id="UP000619486">
    <property type="component" value="Unassembled WGS sequence"/>
</dbReference>
<dbReference type="GO" id="GO:0090729">
    <property type="term" value="F:toxin activity"/>
    <property type="evidence" value="ECO:0007669"/>
    <property type="project" value="UniProtKB-KW"/>
</dbReference>
<keyword evidence="2 6" id="KW-0540">Nuclease</keyword>
<evidence type="ECO:0000256" key="4">
    <source>
        <dbReference type="ARBA" id="ARBA00022801"/>
    </source>
</evidence>
<dbReference type="GO" id="GO:0000287">
    <property type="term" value="F:magnesium ion binding"/>
    <property type="evidence" value="ECO:0007669"/>
    <property type="project" value="UniProtKB-UniRule"/>
</dbReference>
<dbReference type="EMBL" id="BMQQ01000061">
    <property type="protein sequence ID" value="GGT66748.1"/>
    <property type="molecule type" value="Genomic_DNA"/>
</dbReference>
<accession>A0A918HIH5</accession>
<comment type="similarity">
    <text evidence="6">Belongs to the PINc/VapC protein family.</text>
</comment>
<keyword evidence="5 6" id="KW-0460">Magnesium</keyword>
<evidence type="ECO:0000259" key="7">
    <source>
        <dbReference type="Pfam" id="PF01850"/>
    </source>
</evidence>
<comment type="cofactor">
    <cofactor evidence="6">
        <name>Mg(2+)</name>
        <dbReference type="ChEBI" id="CHEBI:18420"/>
    </cofactor>
</comment>
<dbReference type="InterPro" id="IPR022907">
    <property type="entry name" value="VapC_family"/>
</dbReference>
<evidence type="ECO:0000313" key="9">
    <source>
        <dbReference type="Proteomes" id="UP000619486"/>
    </source>
</evidence>
<reference evidence="8" key="2">
    <citation type="submission" date="2020-09" db="EMBL/GenBank/DDBJ databases">
        <authorList>
            <person name="Sun Q."/>
            <person name="Ohkuma M."/>
        </authorList>
    </citation>
    <scope>NUCLEOTIDE SEQUENCE</scope>
    <source>
        <strain evidence="8">JCM 3172</strain>
    </source>
</reference>
<dbReference type="Gene3D" id="3.40.50.1010">
    <property type="entry name" value="5'-nuclease"/>
    <property type="match status" value="1"/>
</dbReference>
<comment type="caution">
    <text evidence="8">The sequence shown here is derived from an EMBL/GenBank/DDBJ whole genome shotgun (WGS) entry which is preliminary data.</text>
</comment>
<dbReference type="GO" id="GO:0016787">
    <property type="term" value="F:hydrolase activity"/>
    <property type="evidence" value="ECO:0007669"/>
    <property type="project" value="UniProtKB-KW"/>
</dbReference>